<dbReference type="InterPro" id="IPR001343">
    <property type="entry name" value="Hemolysn_Ca-bd"/>
</dbReference>
<comment type="caution">
    <text evidence="3">The sequence shown here is derived from an EMBL/GenBank/DDBJ whole genome shotgun (WGS) entry which is preliminary data.</text>
</comment>
<dbReference type="PANTHER" id="PTHR38340:SF1">
    <property type="entry name" value="S-LAYER PROTEIN"/>
    <property type="match status" value="1"/>
</dbReference>
<accession>A0A931BTM9</accession>
<dbReference type="PANTHER" id="PTHR38340">
    <property type="entry name" value="S-LAYER PROTEIN"/>
    <property type="match status" value="1"/>
</dbReference>
<protein>
    <submittedName>
        <fullName evidence="3">Calcium-binding protein</fullName>
    </submittedName>
</protein>
<evidence type="ECO:0000313" key="3">
    <source>
        <dbReference type="EMBL" id="MBF9234975.1"/>
    </source>
</evidence>
<sequence>MNDYTYTKYGLSYHADWQSNPHFHYSGDSRRDRIVGDDTDNLIQGKNGNDHLIGGAGNDELNGGAGRDVLTGGAGADAFIFDSKLGRNNVDRITDFNSKEGDVIALSSHIFKGLPSESTGGFTQLKPSHPDVFRAALEKHFRVGDKALDADDHIIYNQASGALYYDSDGNGAGAAVKFAQLKPGTALHYWDLIVL</sequence>
<dbReference type="InterPro" id="IPR011049">
    <property type="entry name" value="Serralysin-like_metalloprot_C"/>
</dbReference>
<evidence type="ECO:0000256" key="1">
    <source>
        <dbReference type="ARBA" id="ARBA00004613"/>
    </source>
</evidence>
<keyword evidence="4" id="KW-1185">Reference proteome</keyword>
<dbReference type="InterPro" id="IPR050557">
    <property type="entry name" value="RTX_toxin/Mannuronan_C5-epim"/>
</dbReference>
<name>A0A931BTM9_9HYPH</name>
<dbReference type="PRINTS" id="PR00313">
    <property type="entry name" value="CABNDNGRPT"/>
</dbReference>
<keyword evidence="2" id="KW-0964">Secreted</keyword>
<proteinExistence type="predicted"/>
<comment type="subcellular location">
    <subcellularLocation>
        <location evidence="1">Secreted</location>
    </subcellularLocation>
</comment>
<dbReference type="InterPro" id="IPR018511">
    <property type="entry name" value="Hemolysin-typ_Ca-bd_CS"/>
</dbReference>
<dbReference type="GO" id="GO:0005576">
    <property type="term" value="C:extracellular region"/>
    <property type="evidence" value="ECO:0007669"/>
    <property type="project" value="UniProtKB-SubCell"/>
</dbReference>
<dbReference type="RefSeq" id="WP_196272966.1">
    <property type="nucleotide sequence ID" value="NZ_JADQDO010000009.1"/>
</dbReference>
<reference evidence="3" key="1">
    <citation type="submission" date="2020-11" db="EMBL/GenBank/DDBJ databases">
        <authorList>
            <person name="Kim M.K."/>
        </authorList>
    </citation>
    <scope>NUCLEOTIDE SEQUENCE</scope>
    <source>
        <strain evidence="3">BT350</strain>
    </source>
</reference>
<dbReference type="AlphaFoldDB" id="A0A931BTM9"/>
<evidence type="ECO:0000313" key="4">
    <source>
        <dbReference type="Proteomes" id="UP000599312"/>
    </source>
</evidence>
<dbReference type="Proteomes" id="UP000599312">
    <property type="component" value="Unassembled WGS sequence"/>
</dbReference>
<organism evidence="3 4">
    <name type="scientific">Microvirga alba</name>
    <dbReference type="NCBI Taxonomy" id="2791025"/>
    <lineage>
        <taxon>Bacteria</taxon>
        <taxon>Pseudomonadati</taxon>
        <taxon>Pseudomonadota</taxon>
        <taxon>Alphaproteobacteria</taxon>
        <taxon>Hyphomicrobiales</taxon>
        <taxon>Methylobacteriaceae</taxon>
        <taxon>Microvirga</taxon>
    </lineage>
</organism>
<dbReference type="PROSITE" id="PS00330">
    <property type="entry name" value="HEMOLYSIN_CALCIUM"/>
    <property type="match status" value="2"/>
</dbReference>
<gene>
    <name evidence="3" type="ORF">I2H38_16490</name>
</gene>
<dbReference type="EMBL" id="JADQDO010000009">
    <property type="protein sequence ID" value="MBF9234975.1"/>
    <property type="molecule type" value="Genomic_DNA"/>
</dbReference>
<dbReference type="Gene3D" id="2.150.10.10">
    <property type="entry name" value="Serralysin-like metalloprotease, C-terminal"/>
    <property type="match status" value="1"/>
</dbReference>
<dbReference type="GO" id="GO:0005509">
    <property type="term" value="F:calcium ion binding"/>
    <property type="evidence" value="ECO:0007669"/>
    <property type="project" value="InterPro"/>
</dbReference>
<evidence type="ECO:0000256" key="2">
    <source>
        <dbReference type="ARBA" id="ARBA00022525"/>
    </source>
</evidence>
<dbReference type="SUPFAM" id="SSF51120">
    <property type="entry name" value="beta-Roll"/>
    <property type="match status" value="1"/>
</dbReference>
<dbReference type="Pfam" id="PF00353">
    <property type="entry name" value="HemolysinCabind"/>
    <property type="match status" value="1"/>
</dbReference>